<dbReference type="OrthoDB" id="529273at2759"/>
<accession>A0A9P3H5D5</accession>
<name>A0A9P3H5D5_9FUNG</name>
<organism evidence="3 4">
    <name type="scientific">Entomortierella parvispora</name>
    <dbReference type="NCBI Taxonomy" id="205924"/>
    <lineage>
        <taxon>Eukaryota</taxon>
        <taxon>Fungi</taxon>
        <taxon>Fungi incertae sedis</taxon>
        <taxon>Mucoromycota</taxon>
        <taxon>Mortierellomycotina</taxon>
        <taxon>Mortierellomycetes</taxon>
        <taxon>Mortierellales</taxon>
        <taxon>Mortierellaceae</taxon>
        <taxon>Entomortierella</taxon>
    </lineage>
</organism>
<reference evidence="3" key="2">
    <citation type="journal article" date="2022" name="Microbiol. Resour. Announc.">
        <title>Whole-Genome Sequence of Entomortierella parvispora E1425, a Mucoromycotan Fungus Associated with Burkholderiaceae-Related Endosymbiotic Bacteria.</title>
        <authorList>
            <person name="Herlambang A."/>
            <person name="Guo Y."/>
            <person name="Takashima Y."/>
            <person name="Narisawa K."/>
            <person name="Ohta H."/>
            <person name="Nishizawa T."/>
        </authorList>
    </citation>
    <scope>NUCLEOTIDE SEQUENCE</scope>
    <source>
        <strain evidence="3">E1425</strain>
    </source>
</reference>
<gene>
    <name evidence="3" type="ORF">EMPS_02401</name>
</gene>
<dbReference type="Pfam" id="PF04577">
    <property type="entry name" value="Glyco_transf_61"/>
    <property type="match status" value="1"/>
</dbReference>
<keyword evidence="4" id="KW-1185">Reference proteome</keyword>
<evidence type="ECO:0000313" key="3">
    <source>
        <dbReference type="EMBL" id="GJJ70052.1"/>
    </source>
</evidence>
<sequence>MKRFGGKTSSWLLRQAEYLGENSVDQAVWEVEAIISEGRELVLHSFEVVNASFQALPPKDAPICFARAVIGLGSQCGLNYCANSIPTEVYQEYSRRIKEYYWPNPERWRLHMILRAEQERIRGDQEQHHLDRSLVFSPTKCIHSAQYYNFDPEFSTTPRSEEPQERQARGQPDDAQTDPRKRSLPIVAILKREGTRSVINLDRVISVIAETGHFRLKVISYDHGCGIPETAYLMRDVQILISPHGNALGSSLWMPSTEPSNSSLSYFPTVISIDSTKYTESWFQWTTTSMGQRFMVHRCGPAHSTHPFKSEMNPAVCPFHRDMDLARRTLSKAGLVLNPEKKDDDLLELTGEEFPIDLWEKYGGENVNKFLNEYWKSLSRYADPDRLLEILYKIREYNLPRQEIDEGVSEKKMSFLQLCRESKCCAPSCSGVMHRNVVGPLRAYDQDLSEDNWGRLRDNEEHDAFVMSGLALMDWFPSLT</sequence>
<protein>
    <recommendedName>
        <fullName evidence="2">Glycosyltransferase 61 catalytic domain-containing protein</fullName>
    </recommendedName>
</protein>
<proteinExistence type="predicted"/>
<dbReference type="InterPro" id="IPR049625">
    <property type="entry name" value="Glyco_transf_61_cat"/>
</dbReference>
<evidence type="ECO:0000259" key="2">
    <source>
        <dbReference type="Pfam" id="PF04577"/>
    </source>
</evidence>
<comment type="caution">
    <text evidence="3">The sequence shown here is derived from an EMBL/GenBank/DDBJ whole genome shotgun (WGS) entry which is preliminary data.</text>
</comment>
<reference evidence="3" key="1">
    <citation type="submission" date="2021-11" db="EMBL/GenBank/DDBJ databases">
        <authorList>
            <person name="Herlambang A."/>
            <person name="Guo Y."/>
            <person name="Takashima Y."/>
            <person name="Nishizawa T."/>
        </authorList>
    </citation>
    <scope>NUCLEOTIDE SEQUENCE</scope>
    <source>
        <strain evidence="3">E1425</strain>
    </source>
</reference>
<dbReference type="EMBL" id="BQFW01000003">
    <property type="protein sequence ID" value="GJJ70052.1"/>
    <property type="molecule type" value="Genomic_DNA"/>
</dbReference>
<feature type="region of interest" description="Disordered" evidence="1">
    <location>
        <begin position="153"/>
        <end position="183"/>
    </location>
</feature>
<feature type="domain" description="Glycosyltransferase 61 catalytic" evidence="2">
    <location>
        <begin position="168"/>
        <end position="256"/>
    </location>
</feature>
<feature type="compositionally biased region" description="Basic and acidic residues" evidence="1">
    <location>
        <begin position="159"/>
        <end position="181"/>
    </location>
</feature>
<dbReference type="AlphaFoldDB" id="A0A9P3H5D5"/>
<evidence type="ECO:0000256" key="1">
    <source>
        <dbReference type="SAM" id="MobiDB-lite"/>
    </source>
</evidence>
<dbReference type="GO" id="GO:0016757">
    <property type="term" value="F:glycosyltransferase activity"/>
    <property type="evidence" value="ECO:0007669"/>
    <property type="project" value="InterPro"/>
</dbReference>
<dbReference type="Proteomes" id="UP000827284">
    <property type="component" value="Unassembled WGS sequence"/>
</dbReference>
<evidence type="ECO:0000313" key="4">
    <source>
        <dbReference type="Proteomes" id="UP000827284"/>
    </source>
</evidence>